<keyword evidence="4" id="KW-1003">Cell membrane</keyword>
<reference evidence="9 10" key="1">
    <citation type="submission" date="2018-08" db="EMBL/GenBank/DDBJ databases">
        <title>Chitinophagaceae sp. K23C18032701, a novel bacterium isolated from forest soil.</title>
        <authorList>
            <person name="Wang C."/>
        </authorList>
    </citation>
    <scope>NUCLEOTIDE SEQUENCE [LARGE SCALE GENOMIC DNA]</scope>
    <source>
        <strain evidence="9 10">K23C18032701</strain>
    </source>
</reference>
<keyword evidence="7 8" id="KW-0472">Membrane</keyword>
<comment type="subcellular location">
    <subcellularLocation>
        <location evidence="1">Cell membrane</location>
        <topology evidence="1">Multi-pass membrane protein</topology>
    </subcellularLocation>
</comment>
<evidence type="ECO:0000256" key="1">
    <source>
        <dbReference type="ARBA" id="ARBA00004651"/>
    </source>
</evidence>
<feature type="transmembrane region" description="Helical" evidence="8">
    <location>
        <begin position="46"/>
        <end position="66"/>
    </location>
</feature>
<evidence type="ECO:0000256" key="6">
    <source>
        <dbReference type="ARBA" id="ARBA00022989"/>
    </source>
</evidence>
<dbReference type="EMBL" id="QTJU01000001">
    <property type="protein sequence ID" value="RFM30653.1"/>
    <property type="molecule type" value="Genomic_DNA"/>
</dbReference>
<dbReference type="GO" id="GO:0055085">
    <property type="term" value="P:transmembrane transport"/>
    <property type="evidence" value="ECO:0007669"/>
    <property type="project" value="TreeGrafter"/>
</dbReference>
<feature type="transmembrane region" description="Helical" evidence="8">
    <location>
        <begin position="282"/>
        <end position="315"/>
    </location>
</feature>
<keyword evidence="10" id="KW-1185">Reference proteome</keyword>
<keyword evidence="5 8" id="KW-0812">Transmembrane</keyword>
<dbReference type="OrthoDB" id="9793390at2"/>
<proteinExistence type="inferred from homology"/>
<feature type="transmembrane region" description="Helical" evidence="8">
    <location>
        <begin position="214"/>
        <end position="241"/>
    </location>
</feature>
<dbReference type="GO" id="GO:0005886">
    <property type="term" value="C:plasma membrane"/>
    <property type="evidence" value="ECO:0007669"/>
    <property type="project" value="UniProtKB-SubCell"/>
</dbReference>
<evidence type="ECO:0000313" key="9">
    <source>
        <dbReference type="EMBL" id="RFM30653.1"/>
    </source>
</evidence>
<sequence length="355" mass="38629">MAIVLIFLILYMAQGICVPLSFAGLFAIILSAPCGYLERKGVPKGIAALISLLAALIVMFVVLYFISSQIMSFKNELPALTSQLQSSILDLENWAREKFNLSSDSMREMLHSATSQTLSHTTSLVSFTVSTLSGAVIYLVLIPIYTFLLLLYRRLIVQFLVASFQQKHTAVVYSVLQQTKHVIKGYVVGLLIEMVIVAIMNCAGFFILGVKYALLLGVIAAILNIIPYLGIFTACMLSILITYTTNGAATVLGVAITLVVVHLIDSNILLPKVVGSKVKINALVTILGVIVGSTLWGIPGMFLAVPIIAILKVIFDHVEDLKPWGLLLGDEPKPVKVLKKQKNLVKQTEEKPAEG</sequence>
<gene>
    <name evidence="9" type="ORF">DXN05_05255</name>
</gene>
<evidence type="ECO:0000256" key="2">
    <source>
        <dbReference type="ARBA" id="ARBA00009773"/>
    </source>
</evidence>
<accession>A0A3E1NRV5</accession>
<dbReference type="Pfam" id="PF01594">
    <property type="entry name" value="AI-2E_transport"/>
    <property type="match status" value="1"/>
</dbReference>
<comment type="caution">
    <text evidence="9">The sequence shown here is derived from an EMBL/GenBank/DDBJ whole genome shotgun (WGS) entry which is preliminary data.</text>
</comment>
<keyword evidence="3" id="KW-0813">Transport</keyword>
<feature type="transmembrane region" description="Helical" evidence="8">
    <location>
        <begin position="248"/>
        <end position="270"/>
    </location>
</feature>
<evidence type="ECO:0000256" key="3">
    <source>
        <dbReference type="ARBA" id="ARBA00022448"/>
    </source>
</evidence>
<comment type="similarity">
    <text evidence="2">Belongs to the autoinducer-2 exporter (AI-2E) (TC 2.A.86) family.</text>
</comment>
<evidence type="ECO:0000256" key="5">
    <source>
        <dbReference type="ARBA" id="ARBA00022692"/>
    </source>
</evidence>
<dbReference type="AlphaFoldDB" id="A0A3E1NRV5"/>
<name>A0A3E1NRV5_9BACT</name>
<dbReference type="PANTHER" id="PTHR21716:SF53">
    <property type="entry name" value="PERMEASE PERM-RELATED"/>
    <property type="match status" value="1"/>
</dbReference>
<dbReference type="InterPro" id="IPR002549">
    <property type="entry name" value="AI-2E-like"/>
</dbReference>
<evidence type="ECO:0000256" key="8">
    <source>
        <dbReference type="SAM" id="Phobius"/>
    </source>
</evidence>
<keyword evidence="6 8" id="KW-1133">Transmembrane helix</keyword>
<evidence type="ECO:0000256" key="4">
    <source>
        <dbReference type="ARBA" id="ARBA00022475"/>
    </source>
</evidence>
<organism evidence="9 10">
    <name type="scientific">Deminuibacter soli</name>
    <dbReference type="NCBI Taxonomy" id="2291815"/>
    <lineage>
        <taxon>Bacteria</taxon>
        <taxon>Pseudomonadati</taxon>
        <taxon>Bacteroidota</taxon>
        <taxon>Chitinophagia</taxon>
        <taxon>Chitinophagales</taxon>
        <taxon>Chitinophagaceae</taxon>
        <taxon>Deminuibacter</taxon>
    </lineage>
</organism>
<dbReference type="Proteomes" id="UP000261284">
    <property type="component" value="Unassembled WGS sequence"/>
</dbReference>
<evidence type="ECO:0000256" key="7">
    <source>
        <dbReference type="ARBA" id="ARBA00023136"/>
    </source>
</evidence>
<evidence type="ECO:0000313" key="10">
    <source>
        <dbReference type="Proteomes" id="UP000261284"/>
    </source>
</evidence>
<feature type="transmembrane region" description="Helical" evidence="8">
    <location>
        <begin position="132"/>
        <end position="152"/>
    </location>
</feature>
<dbReference type="PANTHER" id="PTHR21716">
    <property type="entry name" value="TRANSMEMBRANE PROTEIN"/>
    <property type="match status" value="1"/>
</dbReference>
<feature type="transmembrane region" description="Helical" evidence="8">
    <location>
        <begin position="6"/>
        <end position="34"/>
    </location>
</feature>
<protein>
    <submittedName>
        <fullName evidence="9">AI-2E family transporter</fullName>
    </submittedName>
</protein>
<feature type="transmembrane region" description="Helical" evidence="8">
    <location>
        <begin position="186"/>
        <end position="208"/>
    </location>
</feature>